<evidence type="ECO:0000256" key="1">
    <source>
        <dbReference type="ARBA" id="ARBA00022531"/>
    </source>
</evidence>
<proteinExistence type="predicted"/>
<dbReference type="Gene3D" id="3.40.50.720">
    <property type="entry name" value="NAD(P)-binding Rossmann-like Domain"/>
    <property type="match status" value="1"/>
</dbReference>
<keyword evidence="1" id="KW-0602">Photosynthesis</keyword>
<dbReference type="EMBL" id="RDQH01000336">
    <property type="protein sequence ID" value="RXH87741.1"/>
    <property type="molecule type" value="Genomic_DNA"/>
</dbReference>
<dbReference type="InterPro" id="IPR036291">
    <property type="entry name" value="NAD(P)-bd_dom_sf"/>
</dbReference>
<evidence type="ECO:0000256" key="2">
    <source>
        <dbReference type="ARBA" id="ARBA00023276"/>
    </source>
</evidence>
<dbReference type="STRING" id="3750.A0A498J2R3"/>
<dbReference type="PANTHER" id="PTHR47128:SF2">
    <property type="entry name" value="PROTEIN HIGH CHLOROPHYLL FLUORESCENCE PHENOTYPE 244, CHLOROPLASTIC"/>
    <property type="match status" value="1"/>
</dbReference>
<organism evidence="3 4">
    <name type="scientific">Malus domestica</name>
    <name type="common">Apple</name>
    <name type="synonym">Pyrus malus</name>
    <dbReference type="NCBI Taxonomy" id="3750"/>
    <lineage>
        <taxon>Eukaryota</taxon>
        <taxon>Viridiplantae</taxon>
        <taxon>Streptophyta</taxon>
        <taxon>Embryophyta</taxon>
        <taxon>Tracheophyta</taxon>
        <taxon>Spermatophyta</taxon>
        <taxon>Magnoliopsida</taxon>
        <taxon>eudicotyledons</taxon>
        <taxon>Gunneridae</taxon>
        <taxon>Pentapetalae</taxon>
        <taxon>rosids</taxon>
        <taxon>fabids</taxon>
        <taxon>Rosales</taxon>
        <taxon>Rosaceae</taxon>
        <taxon>Amygdaloideae</taxon>
        <taxon>Maleae</taxon>
        <taxon>Malus</taxon>
    </lineage>
</organism>
<protein>
    <recommendedName>
        <fullName evidence="5">NmrA-like domain-containing protein</fullName>
    </recommendedName>
</protein>
<dbReference type="PANTHER" id="PTHR47128">
    <property type="match status" value="1"/>
</dbReference>
<evidence type="ECO:0000313" key="4">
    <source>
        <dbReference type="Proteomes" id="UP000290289"/>
    </source>
</evidence>
<dbReference type="AlphaFoldDB" id="A0A498J2R3"/>
<comment type="caution">
    <text evidence="3">The sequence shown here is derived from an EMBL/GenBank/DDBJ whole genome shotgun (WGS) entry which is preliminary data.</text>
</comment>
<dbReference type="InterPro" id="IPR044256">
    <property type="entry name" value="HCF244-like"/>
</dbReference>
<accession>A0A498J2R3</accession>
<evidence type="ECO:0008006" key="5">
    <source>
        <dbReference type="Google" id="ProtNLM"/>
    </source>
</evidence>
<keyword evidence="2" id="KW-0604">Photosystem II</keyword>
<gene>
    <name evidence="3" type="ORF">DVH24_034641</name>
</gene>
<dbReference type="GO" id="GO:0015979">
    <property type="term" value="P:photosynthesis"/>
    <property type="evidence" value="ECO:0007669"/>
    <property type="project" value="UniProtKB-KW"/>
</dbReference>
<evidence type="ECO:0000313" key="3">
    <source>
        <dbReference type="EMBL" id="RXH87741.1"/>
    </source>
</evidence>
<dbReference type="GO" id="GO:0009523">
    <property type="term" value="C:photosystem II"/>
    <property type="evidence" value="ECO:0007669"/>
    <property type="project" value="UniProtKB-KW"/>
</dbReference>
<dbReference type="Proteomes" id="UP000290289">
    <property type="component" value="Chromosome 10"/>
</dbReference>
<name>A0A498J2R3_MALDO</name>
<dbReference type="SUPFAM" id="SSF51735">
    <property type="entry name" value="NAD(P)-binding Rossmann-fold domains"/>
    <property type="match status" value="1"/>
</dbReference>
<keyword evidence="4" id="KW-1185">Reference proteome</keyword>
<sequence length="180" mass="20172">MEVPIKLPLKLGRNQISTPFGRGSVQSVTDKESLKMAMAWRLPTQLATPGNLHHNDSKTPSFEASLSWCRTLAPDHLLPMSKSSTSTATDLSKPETIIDCATGHPEEPIKKIGWEGKVALIQCVKAMGIQKFVFYSIHNCDKHPEVPLMDIKYFTEKFLQDSGINYIIIHLCGFMQVRFT</sequence>
<reference evidence="3 4" key="1">
    <citation type="submission" date="2018-10" db="EMBL/GenBank/DDBJ databases">
        <title>A high-quality apple genome assembly.</title>
        <authorList>
            <person name="Hu J."/>
        </authorList>
    </citation>
    <scope>NUCLEOTIDE SEQUENCE [LARGE SCALE GENOMIC DNA]</scope>
    <source>
        <strain evidence="4">cv. HFTH1</strain>
        <tissue evidence="3">Young leaf</tissue>
    </source>
</reference>